<dbReference type="InterPro" id="IPR036388">
    <property type="entry name" value="WH-like_DNA-bd_sf"/>
</dbReference>
<evidence type="ECO:0000256" key="4">
    <source>
        <dbReference type="ARBA" id="ARBA00023163"/>
    </source>
</evidence>
<keyword evidence="9" id="KW-1185">Reference proteome</keyword>
<evidence type="ECO:0000259" key="6">
    <source>
        <dbReference type="Pfam" id="PF04542"/>
    </source>
</evidence>
<dbReference type="NCBIfam" id="TIGR02937">
    <property type="entry name" value="sigma70-ECF"/>
    <property type="match status" value="1"/>
</dbReference>
<keyword evidence="3" id="KW-0731">Sigma factor</keyword>
<dbReference type="Pfam" id="PF08281">
    <property type="entry name" value="Sigma70_r4_2"/>
    <property type="match status" value="1"/>
</dbReference>
<evidence type="ECO:0000256" key="5">
    <source>
        <dbReference type="SAM" id="MobiDB-lite"/>
    </source>
</evidence>
<dbReference type="SUPFAM" id="SSF88659">
    <property type="entry name" value="Sigma3 and sigma4 domains of RNA polymerase sigma factors"/>
    <property type="match status" value="1"/>
</dbReference>
<keyword evidence="2" id="KW-0805">Transcription regulation</keyword>
<sequence length="225" mass="24804">MPQTPSASPSSASDAAQARAAERAAELAALLSRVALHDRRAFQTLYERSSPHLFAVVLRIQKNRALAEDVLQEVYVNIWRSASSFDVHRAQALTWMTSVARNRAIDSLRRRQAEPDTVSSQTWHGDGDPDNDDMLERVASEEPGPEQLLMQAAQAQSIQGCMDQLSAEQQQSLALAFYQGLSHAEVADHLSQPLGTVKSWLRRGLQALKGCLDRLGMRQGATQES</sequence>
<evidence type="ECO:0000259" key="7">
    <source>
        <dbReference type="Pfam" id="PF08281"/>
    </source>
</evidence>
<comment type="similarity">
    <text evidence="1">Belongs to the sigma-70 factor family. ECF subfamily.</text>
</comment>
<dbReference type="Gene3D" id="1.10.10.10">
    <property type="entry name" value="Winged helix-like DNA-binding domain superfamily/Winged helix DNA-binding domain"/>
    <property type="match status" value="1"/>
</dbReference>
<keyword evidence="4" id="KW-0804">Transcription</keyword>
<organism evidence="8 9">
    <name type="scientific">Leptothrix discophora</name>
    <dbReference type="NCBI Taxonomy" id="89"/>
    <lineage>
        <taxon>Bacteria</taxon>
        <taxon>Pseudomonadati</taxon>
        <taxon>Pseudomonadota</taxon>
        <taxon>Betaproteobacteria</taxon>
        <taxon>Burkholderiales</taxon>
        <taxon>Sphaerotilaceae</taxon>
        <taxon>Leptothrix</taxon>
    </lineage>
</organism>
<proteinExistence type="inferred from homology"/>
<dbReference type="SUPFAM" id="SSF88946">
    <property type="entry name" value="Sigma2 domain of RNA polymerase sigma factors"/>
    <property type="match status" value="1"/>
</dbReference>
<reference evidence="8 9" key="1">
    <citation type="submission" date="2023-08" db="EMBL/GenBank/DDBJ databases">
        <authorList>
            <person name="Roldan D.M."/>
            <person name="Menes R.J."/>
        </authorList>
    </citation>
    <scope>NUCLEOTIDE SEQUENCE [LARGE SCALE GENOMIC DNA]</scope>
    <source>
        <strain evidence="8 9">CCM 2812</strain>
    </source>
</reference>
<dbReference type="Proteomes" id="UP001235760">
    <property type="component" value="Unassembled WGS sequence"/>
</dbReference>
<dbReference type="Gene3D" id="1.10.1740.10">
    <property type="match status" value="1"/>
</dbReference>
<dbReference type="InterPro" id="IPR013324">
    <property type="entry name" value="RNA_pol_sigma_r3/r4-like"/>
</dbReference>
<dbReference type="InterPro" id="IPR007627">
    <property type="entry name" value="RNA_pol_sigma70_r2"/>
</dbReference>
<accession>A0ABT9G126</accession>
<feature type="region of interest" description="Disordered" evidence="5">
    <location>
        <begin position="108"/>
        <end position="135"/>
    </location>
</feature>
<dbReference type="PANTHER" id="PTHR43133:SF62">
    <property type="entry name" value="RNA POLYMERASE SIGMA FACTOR SIGZ"/>
    <property type="match status" value="1"/>
</dbReference>
<dbReference type="CDD" id="cd06171">
    <property type="entry name" value="Sigma70_r4"/>
    <property type="match status" value="1"/>
</dbReference>
<dbReference type="InterPro" id="IPR039425">
    <property type="entry name" value="RNA_pol_sigma-70-like"/>
</dbReference>
<dbReference type="Pfam" id="PF04542">
    <property type="entry name" value="Sigma70_r2"/>
    <property type="match status" value="1"/>
</dbReference>
<evidence type="ECO:0000256" key="3">
    <source>
        <dbReference type="ARBA" id="ARBA00023082"/>
    </source>
</evidence>
<evidence type="ECO:0000313" key="8">
    <source>
        <dbReference type="EMBL" id="MDP4300190.1"/>
    </source>
</evidence>
<evidence type="ECO:0000313" key="9">
    <source>
        <dbReference type="Proteomes" id="UP001235760"/>
    </source>
</evidence>
<feature type="domain" description="RNA polymerase sigma factor 70 region 4 type 2" evidence="7">
    <location>
        <begin position="156"/>
        <end position="208"/>
    </location>
</feature>
<name>A0ABT9G126_LEPDI</name>
<dbReference type="EMBL" id="JAUZEE010000002">
    <property type="protein sequence ID" value="MDP4300190.1"/>
    <property type="molecule type" value="Genomic_DNA"/>
</dbReference>
<dbReference type="InterPro" id="IPR014284">
    <property type="entry name" value="RNA_pol_sigma-70_dom"/>
</dbReference>
<protein>
    <submittedName>
        <fullName evidence="8">Sigma-70 family RNA polymerase sigma factor</fullName>
    </submittedName>
</protein>
<dbReference type="PANTHER" id="PTHR43133">
    <property type="entry name" value="RNA POLYMERASE ECF-TYPE SIGMA FACTO"/>
    <property type="match status" value="1"/>
</dbReference>
<evidence type="ECO:0000256" key="2">
    <source>
        <dbReference type="ARBA" id="ARBA00023015"/>
    </source>
</evidence>
<gene>
    <name evidence="8" type="ORF">Q8X39_06045</name>
</gene>
<feature type="domain" description="RNA polymerase sigma-70 region 2" evidence="6">
    <location>
        <begin position="45"/>
        <end position="112"/>
    </location>
</feature>
<evidence type="ECO:0000256" key="1">
    <source>
        <dbReference type="ARBA" id="ARBA00010641"/>
    </source>
</evidence>
<comment type="caution">
    <text evidence="8">The sequence shown here is derived from an EMBL/GenBank/DDBJ whole genome shotgun (WGS) entry which is preliminary data.</text>
</comment>
<dbReference type="InterPro" id="IPR013249">
    <property type="entry name" value="RNA_pol_sigma70_r4_t2"/>
</dbReference>
<dbReference type="RefSeq" id="WP_305748734.1">
    <property type="nucleotide sequence ID" value="NZ_JAUZEE010000002.1"/>
</dbReference>
<dbReference type="InterPro" id="IPR013325">
    <property type="entry name" value="RNA_pol_sigma_r2"/>
</dbReference>